<gene>
    <name evidence="2" type="ORF">LPTSP2_01500</name>
</gene>
<dbReference type="Proteomes" id="UP000245206">
    <property type="component" value="Unassembled WGS sequence"/>
</dbReference>
<dbReference type="Pfam" id="PF12840">
    <property type="entry name" value="HTH_20"/>
    <property type="match status" value="1"/>
</dbReference>
<feature type="domain" description="HTH arsR-type" evidence="1">
    <location>
        <begin position="1"/>
        <end position="94"/>
    </location>
</feature>
<dbReference type="PANTHER" id="PTHR38600:SF2">
    <property type="entry name" value="SLL0088 PROTEIN"/>
    <property type="match status" value="1"/>
</dbReference>
<protein>
    <submittedName>
        <fullName evidence="2">DNA-binding helix-turn-helix protein</fullName>
    </submittedName>
</protein>
<dbReference type="SUPFAM" id="SSF46785">
    <property type="entry name" value="Winged helix' DNA-binding domain"/>
    <property type="match status" value="1"/>
</dbReference>
<sequence>MKMTEPGIEQIFHALADPSRLQMVERLSLGSASVKELAEPLDMALPSVLKHLKVLENGGLVQSNKSGRVRTYELNFSKLNGINSWLDERKSAWNRSFDRLSQFLIESSDENSDGV</sequence>
<dbReference type="InterPro" id="IPR036388">
    <property type="entry name" value="WH-like_DNA-bd_sf"/>
</dbReference>
<evidence type="ECO:0000313" key="3">
    <source>
        <dbReference type="Proteomes" id="UP000245206"/>
    </source>
</evidence>
<dbReference type="InterPro" id="IPR001845">
    <property type="entry name" value="HTH_ArsR_DNA-bd_dom"/>
</dbReference>
<reference evidence="3" key="1">
    <citation type="journal article" date="2019" name="Microbiol. Immunol.">
        <title>Molecular and phenotypic characterization of Leptospira johnsonii sp. nov., Leptospira ellinghausenii sp. nov. and Leptospira ryugenii sp. nov. isolated from soil and water in Japan.</title>
        <authorList>
            <person name="Masuzawa T."/>
            <person name="Saito M."/>
            <person name="Nakao R."/>
            <person name="Nikaido Y."/>
            <person name="Matsumoto M."/>
            <person name="Ogawa M."/>
            <person name="Yokoyama M."/>
            <person name="Hidaka Y."/>
            <person name="Tomita J."/>
            <person name="Sakakibara K."/>
            <person name="Suzuki K."/>
            <person name="Yasuda S."/>
            <person name="Sato H."/>
            <person name="Yamaguchi M."/>
            <person name="Yoshida S.I."/>
            <person name="Koizumi N."/>
            <person name="Kawamura Y."/>
        </authorList>
    </citation>
    <scope>NUCLEOTIDE SEQUENCE [LARGE SCALE GENOMIC DNA]</scope>
    <source>
        <strain evidence="3">E18</strain>
    </source>
</reference>
<dbReference type="InterPro" id="IPR036390">
    <property type="entry name" value="WH_DNA-bd_sf"/>
</dbReference>
<accession>A0A2P2D8B4</accession>
<evidence type="ECO:0000313" key="2">
    <source>
        <dbReference type="EMBL" id="GBF40884.1"/>
    </source>
</evidence>
<dbReference type="EMBL" id="BFAZ01000002">
    <property type="protein sequence ID" value="GBF40884.1"/>
    <property type="molecule type" value="Genomic_DNA"/>
</dbReference>
<dbReference type="Gene3D" id="1.10.10.10">
    <property type="entry name" value="Winged helix-like DNA-binding domain superfamily/Winged helix DNA-binding domain"/>
    <property type="match status" value="1"/>
</dbReference>
<dbReference type="GO" id="GO:0003700">
    <property type="term" value="F:DNA-binding transcription factor activity"/>
    <property type="evidence" value="ECO:0007669"/>
    <property type="project" value="InterPro"/>
</dbReference>
<dbReference type="PROSITE" id="PS50987">
    <property type="entry name" value="HTH_ARSR_2"/>
    <property type="match status" value="1"/>
</dbReference>
<dbReference type="InterPro" id="IPR011991">
    <property type="entry name" value="ArsR-like_HTH"/>
</dbReference>
<dbReference type="OrthoDB" id="9799175at2"/>
<evidence type="ECO:0000259" key="1">
    <source>
        <dbReference type="PROSITE" id="PS50987"/>
    </source>
</evidence>
<organism evidence="2 3">
    <name type="scientific">Leptospira ellinghausenii</name>
    <dbReference type="NCBI Taxonomy" id="1917822"/>
    <lineage>
        <taxon>Bacteria</taxon>
        <taxon>Pseudomonadati</taxon>
        <taxon>Spirochaetota</taxon>
        <taxon>Spirochaetia</taxon>
        <taxon>Leptospirales</taxon>
        <taxon>Leptospiraceae</taxon>
        <taxon>Leptospira</taxon>
    </lineage>
</organism>
<comment type="caution">
    <text evidence="2">The sequence shown here is derived from an EMBL/GenBank/DDBJ whole genome shotgun (WGS) entry which is preliminary data.</text>
</comment>
<dbReference type="GO" id="GO:0003677">
    <property type="term" value="F:DNA binding"/>
    <property type="evidence" value="ECO:0007669"/>
    <property type="project" value="UniProtKB-KW"/>
</dbReference>
<name>A0A2P2D8B4_9LEPT</name>
<proteinExistence type="predicted"/>
<dbReference type="PRINTS" id="PR00778">
    <property type="entry name" value="HTHARSR"/>
</dbReference>
<dbReference type="CDD" id="cd00090">
    <property type="entry name" value="HTH_ARSR"/>
    <property type="match status" value="1"/>
</dbReference>
<dbReference type="RefSeq" id="WP_108958161.1">
    <property type="nucleotide sequence ID" value="NZ_BFAZ01000002.1"/>
</dbReference>
<dbReference type="NCBIfam" id="NF033788">
    <property type="entry name" value="HTH_metalloreg"/>
    <property type="match status" value="1"/>
</dbReference>
<keyword evidence="3" id="KW-1185">Reference proteome</keyword>
<dbReference type="AlphaFoldDB" id="A0A2P2D8B4"/>
<dbReference type="SMART" id="SM00418">
    <property type="entry name" value="HTH_ARSR"/>
    <property type="match status" value="1"/>
</dbReference>
<keyword evidence="2" id="KW-0238">DNA-binding</keyword>
<dbReference type="PANTHER" id="PTHR38600">
    <property type="entry name" value="TRANSCRIPTIONAL REGULATORY PROTEIN"/>
    <property type="match status" value="1"/>
</dbReference>